<dbReference type="RefSeq" id="YP_010652047.1">
    <property type="nucleotide sequence ID" value="NC_070784.1"/>
</dbReference>
<name>A0A8F2IWF4_9CAUD</name>
<evidence type="ECO:0000313" key="1">
    <source>
        <dbReference type="EMBL" id="QWT30090.1"/>
    </source>
</evidence>
<accession>A0A8F2IWF4</accession>
<keyword evidence="2" id="KW-1185">Reference proteome</keyword>
<dbReference type="Proteomes" id="UP000683399">
    <property type="component" value="Segment"/>
</dbReference>
<protein>
    <submittedName>
        <fullName evidence="1">Uncharacterized protein</fullName>
    </submittedName>
</protein>
<organism evidence="1 2">
    <name type="scientific">Streptomyces phage TunaTartare</name>
    <dbReference type="NCBI Taxonomy" id="2848887"/>
    <lineage>
        <taxon>Viruses</taxon>
        <taxon>Duplodnaviria</taxon>
        <taxon>Heunggongvirae</taxon>
        <taxon>Uroviricota</taxon>
        <taxon>Caudoviricetes</taxon>
        <taxon>Stanwilliamsviridae</taxon>
        <taxon>Loccivirinae</taxon>
        <taxon>Faustvirus</taxon>
        <taxon>Faustvirus tunatartare</taxon>
    </lineage>
</organism>
<evidence type="ECO:0000313" key="2">
    <source>
        <dbReference type="Proteomes" id="UP000683399"/>
    </source>
</evidence>
<dbReference type="EMBL" id="MW822145">
    <property type="protein sequence ID" value="QWT30090.1"/>
    <property type="molecule type" value="Genomic_DNA"/>
</dbReference>
<reference evidence="1 2" key="1">
    <citation type="submission" date="2021-03" db="EMBL/GenBank/DDBJ databases">
        <authorList>
            <person name="Alqahtani R."/>
            <person name="Behailu E."/>
            <person name="Cappabianca D.W."/>
            <person name="Csanadi-Schwartz K.M."/>
            <person name="Dalal A.S."/>
            <person name="Fahim M.S."/>
            <person name="Franklin J.M."/>
            <person name="Gluckman M.H."/>
            <person name="Levine C.J."/>
            <person name="Martin N."/>
            <person name="Milza N."/>
            <person name="Najmabadi R."/>
            <person name="Newman A.M."/>
            <person name="Pajunar M."/>
            <person name="Qalawee I."/>
            <person name="Rizvi A."/>
            <person name="Samuel A."/>
            <person name="Smith A."/>
            <person name="Swann F.E."/>
            <person name="Sweeney P."/>
            <person name="Torres N.R."/>
            <person name="Ventrone L."/>
            <person name="Ventura L."/>
            <person name="Wroe M."/>
            <person name="Acquaye N.A."/>
            <person name="Agnes T.J."/>
            <person name="Ahmed A."/>
            <person name="Ahmed S."/>
            <person name="Amodu B.A."/>
            <person name="Arefeayne N.F."/>
            <person name="Asamoah-Frimpong E.A."/>
            <person name="Attaran A."/>
            <person name="Barragan J.M."/>
            <person name="Baumgarten L.N."/>
            <person name="Berhane B."/>
            <person name="Beyene A."/>
            <person name="Bhattarai B."/>
            <person name="Biondokin D.V."/>
            <person name="Boone B.K."/>
            <person name="Burney S.Z."/>
            <person name="Cayanan J.T."/>
            <person name="Cesta G."/>
            <person name="Chang J."/>
            <person name="Chavez J."/>
            <person name="Chorbajian C."/>
            <person name="Christian S."/>
            <person name="Corns J.R."/>
            <person name="Corns N.R."/>
            <person name="Cowan J.T."/>
            <person name="Coyne C."/>
            <person name="Dadzie B."/>
            <person name="Datu D.V."/>
            <person name="Deng B.C."/>
            <person name="Der L."/>
            <person name="Dickerson K."/>
            <person name="Dozier E."/>
            <person name="Egbunine A.O."/>
            <person name="Farooq M."/>
            <person name="Fonge A.E."/>
            <person name="Ghomsi-Nono M.P."/>
            <person name="Giampietro H."/>
            <person name="Gunnison R.P."/>
            <person name="Han S.H."/>
            <person name="Hennigan A.J."/>
            <person name="Hong A.N."/>
            <person name="Ijomor E.C."/>
            <person name="Jalali A."/>
            <person name="Jamil T.Z."/>
            <person name="Jenkins C.R."/>
            <person name="Joseph M.A."/>
            <person name="Jowanowitch O.J."/>
            <person name="Kang D."/>
            <person name="Khan A."/>
            <person name="Khan Z.K."/>
            <person name="Kiewe T."/>
            <person name="Kjerulf A.B."/>
            <person name="Kolosey V."/>
            <person name="Kurup M."/>
            <person name="Lee V.H."/>
            <person name="Llontop-Maldonado V."/>
            <person name="Long P."/>
            <person name="Lu N."/>
            <person name="Majekodunmi A."/>
            <person name="Malik H.W."/>
            <person name="Marcellino S.C."/>
            <person name="Martinez L.A."/>
            <person name="Meher F.N."/>
            <person name="Michelin M.A."/>
            <person name="Mitchell K.G."/>
            <person name="Mullens W.J."/>
            <person name="Nwakama C."/>
            <person name="Nwosu F.T."/>
            <person name="Oboh E.C."/>
            <person name="Odujinrin O."/>
            <person name="Ogunsan O."/>
            <person name="O'Neill K."/>
            <person name="Oxlaj J.A."/>
            <person name="Patel A.K."/>
            <person name="Patel B.R."/>
            <person name="Pham Q."/>
            <person name="Porter J."/>
            <person name="Portes J."/>
            <person name="Prokopenko A."/>
            <person name="Quraishi M."/>
            <person name="Qureshi M."/>
            <person name="Rivera A."/>
            <person name="Rubalsky V."/>
            <person name="Saikali Y."/>
            <person name="Saqaf K."/>
            <person name="Saroya S.R."/>
            <person name="Seas A."/>
            <person name="Shadrick R.E."/>
            <person name="Sharda N."/>
            <person name="Sigindere M.T."/>
            <person name="Simbi V.G."/>
            <person name="Thuzar C."/>
            <person name="Tran K."/>
            <person name="Tran V.D."/>
            <person name="Trang W."/>
            <person name="Vaishnav N."/>
            <person name="Vuong K."/>
            <person name="Walker C."/>
            <person name="Wallace S.A."/>
            <person name="Warfield J.C."/>
            <person name="Wikina T."/>
            <person name="Wobbeking F.T."/>
            <person name="Worrent L.D."/>
            <person name="Yan T."/>
            <person name="Zehra A."/>
            <person name="Avazpour P."/>
            <person name="Kim F.M."/>
            <person name="Mason K."/>
            <person name="Nguyen D.A."/>
            <person name="Pettit S.M."/>
            <person name="Zhou O.J."/>
            <person name="Brissett D.L."/>
            <person name="Gualtieri C."/>
            <person name="Hufford T.M."/>
            <person name="Ko J.M."/>
            <person name="Novak J.K."/>
            <person name="Smith Z.M."/>
            <person name="Mayer-Bacon C."/>
            <person name="Erill I."/>
            <person name="Caruso S.M."/>
            <person name="Garlena R.A."/>
            <person name="Russell D.A."/>
            <person name="Pope W.H."/>
            <person name="Jacobs-Sera D."/>
            <person name="Hatfull G.F."/>
        </authorList>
    </citation>
    <scope>NUCLEOTIDE SEQUENCE [LARGE SCALE GENOMIC DNA]</scope>
</reference>
<sequence>MKDTKGLTLRFTKHAREQMEAKGFTESALREAFSTATAADNKIYPNKRYPGQFRVIAGKACLTGKPTDNTFLVFTMYEDGVMTPPREDQKNTPEGQAYARKYAKAKAAGRIKRENEYWPRVHKRNGEMGHTLIK</sequence>
<gene>
    <name evidence="1" type="primary">228</name>
    <name evidence="1" type="ORF">SEA_TUNATARTARE_228</name>
</gene>
<proteinExistence type="predicted"/>
<dbReference type="GeneID" id="77927795"/>
<dbReference type="KEGG" id="vg:77927795"/>